<dbReference type="Proteomes" id="UP000823935">
    <property type="component" value="Unassembled WGS sequence"/>
</dbReference>
<dbReference type="SUPFAM" id="SSF52266">
    <property type="entry name" value="SGNH hydrolase"/>
    <property type="match status" value="1"/>
</dbReference>
<dbReference type="Pfam" id="PF04914">
    <property type="entry name" value="DltD"/>
    <property type="match status" value="1"/>
</dbReference>
<name>A0A9D1ESZ0_9FIRM</name>
<reference evidence="1" key="2">
    <citation type="journal article" date="2021" name="PeerJ">
        <title>Extensive microbial diversity within the chicken gut microbiome revealed by metagenomics and culture.</title>
        <authorList>
            <person name="Gilroy R."/>
            <person name="Ravi A."/>
            <person name="Getino M."/>
            <person name="Pursley I."/>
            <person name="Horton D.L."/>
            <person name="Alikhan N.F."/>
            <person name="Baker D."/>
            <person name="Gharbi K."/>
            <person name="Hall N."/>
            <person name="Watson M."/>
            <person name="Adriaenssens E.M."/>
            <person name="Foster-Nyarko E."/>
            <person name="Jarju S."/>
            <person name="Secka A."/>
            <person name="Antonio M."/>
            <person name="Oren A."/>
            <person name="Chaudhuri R.R."/>
            <person name="La Ragione R."/>
            <person name="Hildebrand F."/>
            <person name="Pallen M.J."/>
        </authorList>
    </citation>
    <scope>NUCLEOTIDE SEQUENCE</scope>
    <source>
        <strain evidence="1">CHK190-19873</strain>
    </source>
</reference>
<organism evidence="1 2">
    <name type="scientific">Candidatus Limivivens intestinipullorum</name>
    <dbReference type="NCBI Taxonomy" id="2840858"/>
    <lineage>
        <taxon>Bacteria</taxon>
        <taxon>Bacillati</taxon>
        <taxon>Bacillota</taxon>
        <taxon>Clostridia</taxon>
        <taxon>Lachnospirales</taxon>
        <taxon>Lachnospiraceae</taxon>
        <taxon>Lachnospiraceae incertae sedis</taxon>
        <taxon>Candidatus Limivivens</taxon>
    </lineage>
</organism>
<sequence length="329" mass="38510">MRNIRKIFVRAAAVLVFLFVLESTVRFLYEPYNTYSILSTEEYEELKGTLDTLFVGSSHSYFAFDPQLFDERMGTNSFNLASGAQPLFMSYQLVREGIEINPIKNVVLGISFSSLLKNEDDNSVLGGYDRLITLRGKIRMLLEDTDDNRRLHELFYSTRVDNWFDFSAVAENVRHKLSDTYREEVLAMDDNEYGYRGYWYSENIFNGQRNTDENRGYNVWDESKVKDINLEYLIKIMELCRDEGINLRIVILPVTQAFLDYAGDYEAMHDYYAKLADEYGAELYDCINYDNRAEDFPNEYFRDTSHLNRTGSQAFGNLLVDWIKEREGI</sequence>
<dbReference type="EMBL" id="DVIQ01000035">
    <property type="protein sequence ID" value="HIS31319.1"/>
    <property type="molecule type" value="Genomic_DNA"/>
</dbReference>
<dbReference type="AlphaFoldDB" id="A0A9D1ESZ0"/>
<evidence type="ECO:0000313" key="1">
    <source>
        <dbReference type="EMBL" id="HIS31319.1"/>
    </source>
</evidence>
<accession>A0A9D1ESZ0</accession>
<dbReference type="InterPro" id="IPR036514">
    <property type="entry name" value="SGNH_hydro_sf"/>
</dbReference>
<dbReference type="Gene3D" id="3.40.50.1110">
    <property type="entry name" value="SGNH hydrolase"/>
    <property type="match status" value="1"/>
</dbReference>
<proteinExistence type="predicted"/>
<gene>
    <name evidence="1" type="ORF">IAB44_07200</name>
</gene>
<reference evidence="1" key="1">
    <citation type="submission" date="2020-10" db="EMBL/GenBank/DDBJ databases">
        <authorList>
            <person name="Gilroy R."/>
        </authorList>
    </citation>
    <scope>NUCLEOTIDE SEQUENCE</scope>
    <source>
        <strain evidence="1">CHK190-19873</strain>
    </source>
</reference>
<comment type="caution">
    <text evidence="1">The sequence shown here is derived from an EMBL/GenBank/DDBJ whole genome shotgun (WGS) entry which is preliminary data.</text>
</comment>
<dbReference type="InterPro" id="IPR006998">
    <property type="entry name" value="DltD"/>
</dbReference>
<evidence type="ECO:0008006" key="3">
    <source>
        <dbReference type="Google" id="ProtNLM"/>
    </source>
</evidence>
<protein>
    <recommendedName>
        <fullName evidence="3">D-alanyl-lipoteichoic acid biosynthesis protein DltD</fullName>
    </recommendedName>
</protein>
<evidence type="ECO:0000313" key="2">
    <source>
        <dbReference type="Proteomes" id="UP000823935"/>
    </source>
</evidence>